<evidence type="ECO:0000256" key="1">
    <source>
        <dbReference type="SAM" id="Coils"/>
    </source>
</evidence>
<gene>
    <name evidence="3" type="ORF">N7517_000438</name>
</gene>
<name>A0A9W9VHX4_9EURO</name>
<comment type="caution">
    <text evidence="3">The sequence shown here is derived from an EMBL/GenBank/DDBJ whole genome shotgun (WGS) entry which is preliminary data.</text>
</comment>
<dbReference type="EMBL" id="JAPZBT010000001">
    <property type="protein sequence ID" value="KAJ5382527.1"/>
    <property type="molecule type" value="Genomic_DNA"/>
</dbReference>
<evidence type="ECO:0000313" key="4">
    <source>
        <dbReference type="Proteomes" id="UP001147752"/>
    </source>
</evidence>
<accession>A0A9W9VHX4</accession>
<feature type="compositionally biased region" description="Polar residues" evidence="2">
    <location>
        <begin position="396"/>
        <end position="411"/>
    </location>
</feature>
<reference evidence="3" key="1">
    <citation type="submission" date="2022-12" db="EMBL/GenBank/DDBJ databases">
        <authorList>
            <person name="Petersen C."/>
        </authorList>
    </citation>
    <scope>NUCLEOTIDE SEQUENCE</scope>
    <source>
        <strain evidence="3">IBT 3081</strain>
    </source>
</reference>
<feature type="coiled-coil region" evidence="1">
    <location>
        <begin position="447"/>
        <end position="474"/>
    </location>
</feature>
<organism evidence="3 4">
    <name type="scientific">Penicillium concentricum</name>
    <dbReference type="NCBI Taxonomy" id="293559"/>
    <lineage>
        <taxon>Eukaryota</taxon>
        <taxon>Fungi</taxon>
        <taxon>Dikarya</taxon>
        <taxon>Ascomycota</taxon>
        <taxon>Pezizomycotina</taxon>
        <taxon>Eurotiomycetes</taxon>
        <taxon>Eurotiomycetidae</taxon>
        <taxon>Eurotiales</taxon>
        <taxon>Aspergillaceae</taxon>
        <taxon>Penicillium</taxon>
    </lineage>
</organism>
<evidence type="ECO:0000256" key="2">
    <source>
        <dbReference type="SAM" id="MobiDB-lite"/>
    </source>
</evidence>
<feature type="region of interest" description="Disordered" evidence="2">
    <location>
        <begin position="388"/>
        <end position="411"/>
    </location>
</feature>
<feature type="compositionally biased region" description="Pro residues" evidence="2">
    <location>
        <begin position="163"/>
        <end position="175"/>
    </location>
</feature>
<feature type="compositionally biased region" description="Polar residues" evidence="2">
    <location>
        <begin position="605"/>
        <end position="620"/>
    </location>
</feature>
<proteinExistence type="predicted"/>
<protein>
    <submittedName>
        <fullName evidence="3">Uncharacterized protein</fullName>
    </submittedName>
</protein>
<sequence length="721" mass="81870">MNGDWEKARSFLSRIKSDFGKFLLAALAYSEGRLSHKDEHMELLVQLQKDYPDPRLEQVKFTRYFEYAEQNGPPKRATDLHSLFVGEKMCGTGVLWREPDDFRKVFEMMAEDMRDACDRAWYGLPALDVQSLTAYRSQARKVHIAEQPPSSESMQAELRDCPGPGPSSSPLPAIPRDPCMLTSRRQVIREYRWDRPGLLSLSFDQQLILFQICLVHKSRYAKLQGNTDFWHRVADQFWEVAGWHWKQVRTFTQTKMRYVTVSDRGSQIVPLLDELRSHIHSIRYPSDGNDVPQSSSWSPVLPSPVASIPGQGTATITFSRAGFHDRISSGGMSQSNLAQLNSRPPVLEGPVGSLPGQAAAKRTFTQTGFDVEISSDDDLPVRYAARPRHTGPARSTVRTHTQPLSTRDSMQDLITKSNEAKERHDFDNAKSPLLLQISDDAVLEPLLEELDVARDIQIQTNKELEEQAKEAELKDDWQTAKSILSRIIGNDGPFLLLALEYSRTRICWKILESEEALEQLKKEYPDPRLEQVELDHNFENAAMTGNPRRIGHHQGLLRAYKRKNGSLWEKPDDFCKIFQMMAADLRRARDKTWYAHPARARNIELQLQSGCQSESDSGTYSRPGLGSETGAQPQSYCLDQPPRLDIAEGLRVLERTRIQAQSQSQPQSQQPDMNQELDFLDKARTEISIGNRKAKALLLQGSSEECKEALAALKKRKNASR</sequence>
<keyword evidence="1" id="KW-0175">Coiled coil</keyword>
<dbReference type="OrthoDB" id="4368319at2759"/>
<evidence type="ECO:0000313" key="3">
    <source>
        <dbReference type="EMBL" id="KAJ5382527.1"/>
    </source>
</evidence>
<dbReference type="GeneID" id="81457351"/>
<dbReference type="Proteomes" id="UP001147752">
    <property type="component" value="Unassembled WGS sequence"/>
</dbReference>
<dbReference type="AlphaFoldDB" id="A0A9W9VHX4"/>
<keyword evidence="4" id="KW-1185">Reference proteome</keyword>
<reference evidence="3" key="2">
    <citation type="journal article" date="2023" name="IMA Fungus">
        <title>Comparative genomic study of the Penicillium genus elucidates a diverse pangenome and 15 lateral gene transfer events.</title>
        <authorList>
            <person name="Petersen C."/>
            <person name="Sorensen T."/>
            <person name="Nielsen M.R."/>
            <person name="Sondergaard T.E."/>
            <person name="Sorensen J.L."/>
            <person name="Fitzpatrick D.A."/>
            <person name="Frisvad J.C."/>
            <person name="Nielsen K.L."/>
        </authorList>
    </citation>
    <scope>NUCLEOTIDE SEQUENCE</scope>
    <source>
        <strain evidence="3">IBT 3081</strain>
    </source>
</reference>
<feature type="region of interest" description="Disordered" evidence="2">
    <location>
        <begin position="605"/>
        <end position="636"/>
    </location>
</feature>
<feature type="region of interest" description="Disordered" evidence="2">
    <location>
        <begin position="145"/>
        <end position="175"/>
    </location>
</feature>
<dbReference type="RefSeq" id="XP_056582303.1">
    <property type="nucleotide sequence ID" value="XM_056718168.1"/>
</dbReference>